<evidence type="ECO:0000313" key="1">
    <source>
        <dbReference type="EMBL" id="KAJ2767275.1"/>
    </source>
</evidence>
<reference evidence="1" key="1">
    <citation type="submission" date="2022-07" db="EMBL/GenBank/DDBJ databases">
        <title>Phylogenomic reconstructions and comparative analyses of Kickxellomycotina fungi.</title>
        <authorList>
            <person name="Reynolds N.K."/>
            <person name="Stajich J.E."/>
            <person name="Barry K."/>
            <person name="Grigoriev I.V."/>
            <person name="Crous P."/>
            <person name="Smith M.E."/>
        </authorList>
    </citation>
    <scope>NUCLEOTIDE SEQUENCE</scope>
    <source>
        <strain evidence="1">CBS 109366</strain>
    </source>
</reference>
<comment type="caution">
    <text evidence="1">The sequence shown here is derived from an EMBL/GenBank/DDBJ whole genome shotgun (WGS) entry which is preliminary data.</text>
</comment>
<proteinExistence type="predicted"/>
<dbReference type="EMBL" id="JANBUJ010001465">
    <property type="protein sequence ID" value="KAJ2767275.1"/>
    <property type="molecule type" value="Genomic_DNA"/>
</dbReference>
<sequence>PDAADGQYGDDTVPDDGTSGGSVANLAGNSLTNIDDSVSVNNVDVAYPGDAELTGNTGTAVSGNSNAVMPIINAPVTVIVNSAEDADRLASHLTAPQVAGAAAGWTTDPMADHIQQLMAYALAVSQGRIQSAVLPQPVPPYA</sequence>
<dbReference type="Proteomes" id="UP001140234">
    <property type="component" value="Unassembled WGS sequence"/>
</dbReference>
<accession>A0ACC1JU61</accession>
<gene>
    <name evidence="1" type="ORF">IWQ57_004014</name>
</gene>
<keyword evidence="2" id="KW-1185">Reference proteome</keyword>
<organism evidence="1 2">
    <name type="scientific">Coemansia nantahalensis</name>
    <dbReference type="NCBI Taxonomy" id="2789366"/>
    <lineage>
        <taxon>Eukaryota</taxon>
        <taxon>Fungi</taxon>
        <taxon>Fungi incertae sedis</taxon>
        <taxon>Zoopagomycota</taxon>
        <taxon>Kickxellomycotina</taxon>
        <taxon>Kickxellomycetes</taxon>
        <taxon>Kickxellales</taxon>
        <taxon>Kickxellaceae</taxon>
        <taxon>Coemansia</taxon>
    </lineage>
</organism>
<name>A0ACC1JU61_9FUNG</name>
<evidence type="ECO:0000313" key="2">
    <source>
        <dbReference type="Proteomes" id="UP001140234"/>
    </source>
</evidence>
<feature type="non-terminal residue" evidence="1">
    <location>
        <position position="1"/>
    </location>
</feature>
<protein>
    <submittedName>
        <fullName evidence="1">Uncharacterized protein</fullName>
    </submittedName>
</protein>